<dbReference type="Proteomes" id="UP000003480">
    <property type="component" value="Unassembled WGS sequence"/>
</dbReference>
<dbReference type="EMBL" id="CAIJ01000381">
    <property type="protein sequence ID" value="CCI03318.1"/>
    <property type="molecule type" value="Genomic_DNA"/>
</dbReference>
<dbReference type="AlphaFoldDB" id="I4G5V7"/>
<dbReference type="RefSeq" id="WP_002769229.1">
    <property type="nucleotide sequence ID" value="NZ_HE972994.1"/>
</dbReference>
<gene>
    <name evidence="1" type="ORF">MICAC_4410011</name>
</gene>
<proteinExistence type="predicted"/>
<dbReference type="HOGENOM" id="CLU_111916_0_0_3"/>
<evidence type="ECO:0000313" key="2">
    <source>
        <dbReference type="Proteomes" id="UP000003480"/>
    </source>
</evidence>
<evidence type="ECO:0000313" key="1">
    <source>
        <dbReference type="EMBL" id="CCI03318.1"/>
    </source>
</evidence>
<organism evidence="1 2">
    <name type="scientific">Microcystis aeruginosa PCC 9443</name>
    <dbReference type="NCBI Taxonomy" id="1160281"/>
    <lineage>
        <taxon>Bacteria</taxon>
        <taxon>Bacillati</taxon>
        <taxon>Cyanobacteriota</taxon>
        <taxon>Cyanophyceae</taxon>
        <taxon>Oscillatoriophycideae</taxon>
        <taxon>Chroococcales</taxon>
        <taxon>Microcystaceae</taxon>
        <taxon>Microcystis</taxon>
    </lineage>
</organism>
<comment type="caution">
    <text evidence="1">The sequence shown here is derived from an EMBL/GenBank/DDBJ whole genome shotgun (WGS) entry which is preliminary data.</text>
</comment>
<protein>
    <submittedName>
        <fullName evidence="1">Uncharacterized protein</fullName>
    </submittedName>
</protein>
<sequence>MTQYTLSLAFDSATLNTFAATGTNIVVAKPSGDSSAPNVAWVVFSPLENNTIQWYDQYGIYASNAEVQNGASLVQTSQVPFPATTGLIYDFTDAGAFSPGQSGGQPNEYTVKNEYSKKPYITIGLYQNASVNGSSVLGSAVSAAGVIYNFTALIIPYTTVYVWAQSQVQSNTVVTKVSSPMTQVPLTANKPSASLQYDPPTGTFSPKSEETKTLFGEFEIMLPTGIY</sequence>
<accession>I4G5V7</accession>
<name>I4G5V7_MICAE</name>
<reference evidence="1 2" key="1">
    <citation type="submission" date="2012-04" db="EMBL/GenBank/DDBJ databases">
        <authorList>
            <person name="Genoscope - CEA"/>
        </authorList>
    </citation>
    <scope>NUCLEOTIDE SEQUENCE [LARGE SCALE GENOMIC DNA]</scope>
    <source>
        <strain evidence="1 2">9443</strain>
    </source>
</reference>